<evidence type="ECO:0000256" key="4">
    <source>
        <dbReference type="ARBA" id="ARBA00022729"/>
    </source>
</evidence>
<dbReference type="InterPro" id="IPR022272">
    <property type="entry name" value="Lipocalin_CS"/>
</dbReference>
<evidence type="ECO:0000256" key="11">
    <source>
        <dbReference type="ARBA" id="ARBA00071217"/>
    </source>
</evidence>
<name>A0A1Y0D4C4_9GAMM</name>
<evidence type="ECO:0000256" key="7">
    <source>
        <dbReference type="ARBA" id="ARBA00023139"/>
    </source>
</evidence>
<keyword evidence="9 12" id="KW-0449">Lipoprotein</keyword>
<dbReference type="InterPro" id="IPR000566">
    <property type="entry name" value="Lipocln_cytosolic_FA-bd_dom"/>
</dbReference>
<dbReference type="GO" id="GO:0009279">
    <property type="term" value="C:cell outer membrane"/>
    <property type="evidence" value="ECO:0007669"/>
    <property type="project" value="UniProtKB-SubCell"/>
</dbReference>
<dbReference type="AlphaFoldDB" id="A0A1Y0D4C4"/>
<proteinExistence type="inferred from homology"/>
<evidence type="ECO:0000256" key="8">
    <source>
        <dbReference type="ARBA" id="ARBA00023237"/>
    </source>
</evidence>
<evidence type="ECO:0000256" key="1">
    <source>
        <dbReference type="ARBA" id="ARBA00004459"/>
    </source>
</evidence>
<dbReference type="PANTHER" id="PTHR10612:SF34">
    <property type="entry name" value="APOLIPOPROTEIN D"/>
    <property type="match status" value="1"/>
</dbReference>
<keyword evidence="5 12" id="KW-0446">Lipid-binding</keyword>
<evidence type="ECO:0000259" key="13">
    <source>
        <dbReference type="Pfam" id="PF08212"/>
    </source>
</evidence>
<evidence type="ECO:0000256" key="6">
    <source>
        <dbReference type="ARBA" id="ARBA00023136"/>
    </source>
</evidence>
<comment type="similarity">
    <text evidence="2 12">Belongs to the calycin superfamily. Lipocalin family.</text>
</comment>
<dbReference type="PRINTS" id="PR01171">
    <property type="entry name" value="BCTLIPOCALIN"/>
</dbReference>
<dbReference type="InterPro" id="IPR012674">
    <property type="entry name" value="Calycin"/>
</dbReference>
<evidence type="ECO:0000256" key="3">
    <source>
        <dbReference type="ARBA" id="ARBA00011738"/>
    </source>
</evidence>
<protein>
    <recommendedName>
        <fullName evidence="11 12">Outer membrane lipoprotein Blc</fullName>
    </recommendedName>
</protein>
<organism evidence="14 15">
    <name type="scientific">Oceanisphaera profunda</name>
    <dbReference type="NCBI Taxonomy" id="1416627"/>
    <lineage>
        <taxon>Bacteria</taxon>
        <taxon>Pseudomonadati</taxon>
        <taxon>Pseudomonadota</taxon>
        <taxon>Gammaproteobacteria</taxon>
        <taxon>Aeromonadales</taxon>
        <taxon>Aeromonadaceae</taxon>
        <taxon>Oceanisphaera</taxon>
    </lineage>
</organism>
<comment type="subcellular location">
    <subcellularLocation>
        <location evidence="1">Cell outer membrane</location>
        <topology evidence="1">Lipid-anchor</topology>
    </subcellularLocation>
</comment>
<dbReference type="EMBL" id="CP021377">
    <property type="protein sequence ID" value="ART82372.1"/>
    <property type="molecule type" value="Genomic_DNA"/>
</dbReference>
<dbReference type="PROSITE" id="PS00213">
    <property type="entry name" value="LIPOCALIN"/>
    <property type="match status" value="1"/>
</dbReference>
<dbReference type="KEGG" id="opf:CBP31_06845"/>
<dbReference type="InterPro" id="IPR022271">
    <property type="entry name" value="Lipocalin_ApoD"/>
</dbReference>
<dbReference type="GO" id="GO:0006950">
    <property type="term" value="P:response to stress"/>
    <property type="evidence" value="ECO:0007669"/>
    <property type="project" value="UniProtKB-ARBA"/>
</dbReference>
<comment type="subunit">
    <text evidence="3 12">Homodimer.</text>
</comment>
<sequence length="174" mass="19690">MRCLHGWVLGLLAVVLSGCTGMPEGVTPVKNFDADRYLGTWYEIARLDHSFERGLEQVSAEYKLRDDGGIRVLNRGVDAKSGEQKEAEGKAYFVNGVDEAHLKVSFFGPFYSSYLVFELDEDYQYAFISGYNHDYLWLLSRTPEISPALKEHFVAKAKALGFATKQLIWVKQLP</sequence>
<evidence type="ECO:0000256" key="5">
    <source>
        <dbReference type="ARBA" id="ARBA00023121"/>
    </source>
</evidence>
<evidence type="ECO:0000313" key="15">
    <source>
        <dbReference type="Proteomes" id="UP000243937"/>
    </source>
</evidence>
<evidence type="ECO:0000313" key="14">
    <source>
        <dbReference type="EMBL" id="ART82372.1"/>
    </source>
</evidence>
<dbReference type="InterPro" id="IPR047202">
    <property type="entry name" value="Lipocalin_Blc-like_dom"/>
</dbReference>
<comment type="function">
    <text evidence="10 12">Involved in the storage or transport of lipids necessary for membrane maintenance under stressful conditions. Displays a binding preference for lysophospholipids.</text>
</comment>
<dbReference type="PANTHER" id="PTHR10612">
    <property type="entry name" value="APOLIPOPROTEIN D"/>
    <property type="match status" value="1"/>
</dbReference>
<evidence type="ECO:0000256" key="9">
    <source>
        <dbReference type="ARBA" id="ARBA00023288"/>
    </source>
</evidence>
<feature type="domain" description="Lipocalin/cytosolic fatty-acid binding" evidence="13">
    <location>
        <begin position="33"/>
        <end position="172"/>
    </location>
</feature>
<keyword evidence="15" id="KW-1185">Reference proteome</keyword>
<dbReference type="PROSITE" id="PS51257">
    <property type="entry name" value="PROKAR_LIPOPROTEIN"/>
    <property type="match status" value="1"/>
</dbReference>
<dbReference type="SUPFAM" id="SSF50814">
    <property type="entry name" value="Lipocalins"/>
    <property type="match status" value="1"/>
</dbReference>
<dbReference type="Proteomes" id="UP000243937">
    <property type="component" value="Chromosome"/>
</dbReference>
<dbReference type="FunFam" id="2.40.128.20:FF:000002">
    <property type="entry name" value="Outer membrane lipoprotein Blc"/>
    <property type="match status" value="1"/>
</dbReference>
<evidence type="ECO:0000256" key="12">
    <source>
        <dbReference type="PIRNR" id="PIRNR036893"/>
    </source>
</evidence>
<dbReference type="Gene3D" id="2.40.128.20">
    <property type="match status" value="1"/>
</dbReference>
<dbReference type="Pfam" id="PF08212">
    <property type="entry name" value="Lipocalin_2"/>
    <property type="match status" value="1"/>
</dbReference>
<dbReference type="CDD" id="cd19438">
    <property type="entry name" value="lipocalin_Blc-like"/>
    <property type="match status" value="1"/>
</dbReference>
<gene>
    <name evidence="14" type="ORF">CBP31_06845</name>
</gene>
<accession>A0A1Y0D4C4</accession>
<keyword evidence="6 12" id="KW-0472">Membrane</keyword>
<reference evidence="14 15" key="1">
    <citation type="journal article" date="2014" name="Int. J. Syst. Evol. Microbiol.">
        <title>Oceanisphaera profunda sp. nov., a marine bacterium isolated from deep-sea sediment, and emended description of the genus Oceanisphaera.</title>
        <authorList>
            <person name="Xu Z."/>
            <person name="Zhang X.Y."/>
            <person name="Su H.N."/>
            <person name="Yu Z.C."/>
            <person name="Liu C."/>
            <person name="Li H."/>
            <person name="Chen X.L."/>
            <person name="Song X.Y."/>
            <person name="Xie B.B."/>
            <person name="Qin Q.L."/>
            <person name="Zhou B.C."/>
            <person name="Shi M."/>
            <person name="Huang Y."/>
            <person name="Zhang Y.Z."/>
        </authorList>
    </citation>
    <scope>NUCLEOTIDE SEQUENCE [LARGE SCALE GENOMIC DNA]</scope>
    <source>
        <strain evidence="14 15">SM1222</strain>
    </source>
</reference>
<evidence type="ECO:0000256" key="10">
    <source>
        <dbReference type="ARBA" id="ARBA00057024"/>
    </source>
</evidence>
<evidence type="ECO:0000256" key="2">
    <source>
        <dbReference type="ARBA" id="ARBA00006889"/>
    </source>
</evidence>
<dbReference type="RefSeq" id="WP_087035740.1">
    <property type="nucleotide sequence ID" value="NZ_CP021377.1"/>
</dbReference>
<dbReference type="PIRSF" id="PIRSF036893">
    <property type="entry name" value="Lipocalin_ApoD"/>
    <property type="match status" value="1"/>
</dbReference>
<keyword evidence="8 12" id="KW-0998">Cell outer membrane</keyword>
<dbReference type="GO" id="GO:0008289">
    <property type="term" value="F:lipid binding"/>
    <property type="evidence" value="ECO:0007669"/>
    <property type="project" value="UniProtKB-UniRule"/>
</dbReference>
<dbReference type="InterPro" id="IPR002446">
    <property type="entry name" value="Lipocalin_bac"/>
</dbReference>
<keyword evidence="7" id="KW-0564">Palmitate</keyword>
<dbReference type="OrthoDB" id="9793905at2"/>
<keyword evidence="4" id="KW-0732">Signal</keyword>